<organism evidence="4 5">
    <name type="scientific">Dillenia turbinata</name>
    <dbReference type="NCBI Taxonomy" id="194707"/>
    <lineage>
        <taxon>Eukaryota</taxon>
        <taxon>Viridiplantae</taxon>
        <taxon>Streptophyta</taxon>
        <taxon>Embryophyta</taxon>
        <taxon>Tracheophyta</taxon>
        <taxon>Spermatophyta</taxon>
        <taxon>Magnoliopsida</taxon>
        <taxon>eudicotyledons</taxon>
        <taxon>Gunneridae</taxon>
        <taxon>Pentapetalae</taxon>
        <taxon>Dilleniales</taxon>
        <taxon>Dilleniaceae</taxon>
        <taxon>Dillenia</taxon>
    </lineage>
</organism>
<dbReference type="Pfam" id="PF24847">
    <property type="entry name" value="DUF7722"/>
    <property type="match status" value="1"/>
</dbReference>
<gene>
    <name evidence="4" type="ORF">RJ641_034746</name>
</gene>
<evidence type="ECO:0000313" key="5">
    <source>
        <dbReference type="Proteomes" id="UP001370490"/>
    </source>
</evidence>
<accession>A0AAN8ZDZ6</accession>
<comment type="caution">
    <text evidence="4">The sequence shown here is derived from an EMBL/GenBank/DDBJ whole genome shotgun (WGS) entry which is preliminary data.</text>
</comment>
<feature type="domain" description="DUF7722" evidence="3">
    <location>
        <begin position="60"/>
        <end position="105"/>
    </location>
</feature>
<evidence type="ECO:0000256" key="2">
    <source>
        <dbReference type="SAM" id="SignalP"/>
    </source>
</evidence>
<feature type="chain" id="PRO_5042918426" description="DUF7722 domain-containing protein" evidence="2">
    <location>
        <begin position="21"/>
        <end position="108"/>
    </location>
</feature>
<reference evidence="4 5" key="1">
    <citation type="submission" date="2023-12" db="EMBL/GenBank/DDBJ databases">
        <title>A high-quality genome assembly for Dillenia turbinata (Dilleniales).</title>
        <authorList>
            <person name="Chanderbali A."/>
        </authorList>
    </citation>
    <scope>NUCLEOTIDE SEQUENCE [LARGE SCALE GENOMIC DNA]</scope>
    <source>
        <strain evidence="4">LSX21</strain>
        <tissue evidence="4">Leaf</tissue>
    </source>
</reference>
<sequence>MALKWLLNFAFGYLVDNGSANGLVSSPGDEEEHMKEVTPQMETTASKGKSITGFQMPLHYPRYTKRDYESMEEWKVDVLLTGYGLTFNGSLDEKRAFAMGAFLWPDQL</sequence>
<protein>
    <recommendedName>
        <fullName evidence="3">DUF7722 domain-containing protein</fullName>
    </recommendedName>
</protein>
<dbReference type="Proteomes" id="UP001370490">
    <property type="component" value="Unassembled WGS sequence"/>
</dbReference>
<name>A0AAN8ZDZ6_9MAGN</name>
<dbReference type="InterPro" id="IPR056139">
    <property type="entry name" value="DUF7722"/>
</dbReference>
<dbReference type="AlphaFoldDB" id="A0AAN8ZDZ6"/>
<evidence type="ECO:0000259" key="3">
    <source>
        <dbReference type="Pfam" id="PF24847"/>
    </source>
</evidence>
<feature type="signal peptide" evidence="2">
    <location>
        <begin position="1"/>
        <end position="20"/>
    </location>
</feature>
<dbReference type="EMBL" id="JBAMMX010000008">
    <property type="protein sequence ID" value="KAK6934591.1"/>
    <property type="molecule type" value="Genomic_DNA"/>
</dbReference>
<evidence type="ECO:0000256" key="1">
    <source>
        <dbReference type="SAM" id="MobiDB-lite"/>
    </source>
</evidence>
<dbReference type="PANTHER" id="PTHR33513">
    <property type="entry name" value="OS06G0523300 PROTEIN"/>
    <property type="match status" value="1"/>
</dbReference>
<feature type="region of interest" description="Disordered" evidence="1">
    <location>
        <begin position="24"/>
        <end position="47"/>
    </location>
</feature>
<keyword evidence="2" id="KW-0732">Signal</keyword>
<proteinExistence type="predicted"/>
<dbReference type="PANTHER" id="PTHR33513:SF21">
    <property type="entry name" value="JMJN DOMAIN-CONTAINING PROTEIN"/>
    <property type="match status" value="1"/>
</dbReference>
<keyword evidence="5" id="KW-1185">Reference proteome</keyword>
<evidence type="ECO:0000313" key="4">
    <source>
        <dbReference type="EMBL" id="KAK6934591.1"/>
    </source>
</evidence>